<dbReference type="EMBL" id="MSCH01000003">
    <property type="protein sequence ID" value="PQJ52987.1"/>
    <property type="molecule type" value="Genomic_DNA"/>
</dbReference>
<dbReference type="AlphaFoldDB" id="A0A2S7USR8"/>
<name>A0A2S7USR8_9GAMM</name>
<dbReference type="Proteomes" id="UP000239007">
    <property type="component" value="Unassembled WGS sequence"/>
</dbReference>
<evidence type="ECO:0000313" key="2">
    <source>
        <dbReference type="EMBL" id="PQJ52987.1"/>
    </source>
</evidence>
<gene>
    <name evidence="2" type="ORF">BTO11_04495</name>
</gene>
<organism evidence="2 3">
    <name type="scientific">Psychrosphaera saromensis</name>
    <dbReference type="NCBI Taxonomy" id="716813"/>
    <lineage>
        <taxon>Bacteria</taxon>
        <taxon>Pseudomonadati</taxon>
        <taxon>Pseudomonadota</taxon>
        <taxon>Gammaproteobacteria</taxon>
        <taxon>Alteromonadales</taxon>
        <taxon>Pseudoalteromonadaceae</taxon>
        <taxon>Psychrosphaera</taxon>
    </lineage>
</organism>
<sequence>MKYLKNSWQSRTFTVLLVSIVVSVLLVTLEQTQWAEQINQQGYSHSGGGDGQRNISTILMYVLPFVKEFILIGIPLGLALLVMKLITGLKFLVSRNKKG</sequence>
<accession>A0A2S7USR8</accession>
<evidence type="ECO:0000256" key="1">
    <source>
        <dbReference type="SAM" id="Phobius"/>
    </source>
</evidence>
<keyword evidence="1" id="KW-0472">Membrane</keyword>
<keyword evidence="1" id="KW-0812">Transmembrane</keyword>
<evidence type="ECO:0000313" key="3">
    <source>
        <dbReference type="Proteomes" id="UP000239007"/>
    </source>
</evidence>
<dbReference type="RefSeq" id="WP_105051461.1">
    <property type="nucleotide sequence ID" value="NZ_BMYG01000008.1"/>
</dbReference>
<dbReference type="OrthoDB" id="6388987at2"/>
<feature type="transmembrane region" description="Helical" evidence="1">
    <location>
        <begin position="12"/>
        <end position="29"/>
    </location>
</feature>
<reference evidence="2 3" key="1">
    <citation type="submission" date="2016-12" db="EMBL/GenBank/DDBJ databases">
        <title>Diversity of luminous bacteria.</title>
        <authorList>
            <person name="Yoshizawa S."/>
            <person name="Kogure K."/>
        </authorList>
    </citation>
    <scope>NUCLEOTIDE SEQUENCE [LARGE SCALE GENOMIC DNA]</scope>
    <source>
        <strain evidence="2 3">SA4-48</strain>
    </source>
</reference>
<comment type="caution">
    <text evidence="2">The sequence shown here is derived from an EMBL/GenBank/DDBJ whole genome shotgun (WGS) entry which is preliminary data.</text>
</comment>
<protein>
    <submittedName>
        <fullName evidence="2">Uncharacterized protein</fullName>
    </submittedName>
</protein>
<keyword evidence="1" id="KW-1133">Transmembrane helix</keyword>
<keyword evidence="3" id="KW-1185">Reference proteome</keyword>
<feature type="transmembrane region" description="Helical" evidence="1">
    <location>
        <begin position="69"/>
        <end position="93"/>
    </location>
</feature>
<proteinExistence type="predicted"/>